<feature type="transmembrane region" description="Helical" evidence="1">
    <location>
        <begin position="126"/>
        <end position="143"/>
    </location>
</feature>
<sequence>MKNKLTKLAILVLVVGLISIMPILHARIAIGPAWQGMMPSYVTDGLFYFIQIVKGTAHIPFGNTPFFIEHANDINASPTAALFLASIPLKLGLSFTQALILGLIIWNLIFVYLLKILLEQLGTRRLWAWWLVGPIYLEVYWMMVRPAVLSAVFPFFLLFLIGLTRWLKKPERPAAIFLAFSFAATFYIYPYTWQVSGGTMVFILLLFLTQKDWSRLKGLLIIGLGSFILALPAFIYIYREISHPLFADFISHAGSIKTHLPSPQSFYIGRWIILNLIVWSGVMKLVPGIKNNLDFIRTWRLVIPTGLAILVLLLSPILTGRDAVIGEHLTREMYLWLAISSYMLLYFVWNHANLIPKRSGKMIMVVGLLTLTFVPVLAQYKRSVLPELKIDGPEAIYIQRYAAPIAWLDKKESKPTVIWANPDISSYTLIYSRHYVLVSGQDLANQYFVSGQEIRERYLASRYFKNVDSKSIMNEYDAALGSSDINQTSNLNFKLKLCKLFKLQRLASCDPEALVRLKAIRDRKIQDLIIENNRIVRPHIYDFLKKYHVTYAIKDLSRDQDFHIETLKNSKEVYNDGSIAIYYLTIP</sequence>
<keyword evidence="1" id="KW-0812">Transmembrane</keyword>
<proteinExistence type="predicted"/>
<feature type="transmembrane region" description="Helical" evidence="1">
    <location>
        <begin position="218"/>
        <end position="238"/>
    </location>
</feature>
<accession>A0A1F8GQX2</accession>
<comment type="caution">
    <text evidence="2">The sequence shown here is derived from an EMBL/GenBank/DDBJ whole genome shotgun (WGS) entry which is preliminary data.</text>
</comment>
<feature type="transmembrane region" description="Helical" evidence="1">
    <location>
        <begin position="91"/>
        <end position="114"/>
    </location>
</feature>
<dbReference type="AlphaFoldDB" id="A0A1F8GQX2"/>
<name>A0A1F8GQX2_9BACT</name>
<dbReference type="EMBL" id="MGKO01000006">
    <property type="protein sequence ID" value="OGN27832.1"/>
    <property type="molecule type" value="Genomic_DNA"/>
</dbReference>
<evidence type="ECO:0000313" key="3">
    <source>
        <dbReference type="Proteomes" id="UP000178444"/>
    </source>
</evidence>
<dbReference type="Proteomes" id="UP000178444">
    <property type="component" value="Unassembled WGS sequence"/>
</dbReference>
<feature type="transmembrane region" description="Helical" evidence="1">
    <location>
        <begin position="267"/>
        <end position="286"/>
    </location>
</feature>
<keyword evidence="1" id="KW-0472">Membrane</keyword>
<feature type="transmembrane region" description="Helical" evidence="1">
    <location>
        <begin position="174"/>
        <end position="189"/>
    </location>
</feature>
<organism evidence="2 3">
    <name type="scientific">Candidatus Yanofskybacteria bacterium RIFCSPLOWO2_01_FULL_49_17</name>
    <dbReference type="NCBI Taxonomy" id="1802700"/>
    <lineage>
        <taxon>Bacteria</taxon>
        <taxon>Candidatus Yanofskyibacteriota</taxon>
    </lineage>
</organism>
<protein>
    <recommendedName>
        <fullName evidence="4">Glycosyltransferase RgtA/B/C/D-like domain-containing protein</fullName>
    </recommendedName>
</protein>
<gene>
    <name evidence="2" type="ORF">A2941_00590</name>
</gene>
<feature type="transmembrane region" description="Helical" evidence="1">
    <location>
        <begin position="362"/>
        <end position="380"/>
    </location>
</feature>
<evidence type="ECO:0000256" key="1">
    <source>
        <dbReference type="SAM" id="Phobius"/>
    </source>
</evidence>
<feature type="transmembrane region" description="Helical" evidence="1">
    <location>
        <begin position="149"/>
        <end position="167"/>
    </location>
</feature>
<reference evidence="2 3" key="1">
    <citation type="journal article" date="2016" name="Nat. Commun.">
        <title>Thousands of microbial genomes shed light on interconnected biogeochemical processes in an aquifer system.</title>
        <authorList>
            <person name="Anantharaman K."/>
            <person name="Brown C.T."/>
            <person name="Hug L.A."/>
            <person name="Sharon I."/>
            <person name="Castelle C.J."/>
            <person name="Probst A.J."/>
            <person name="Thomas B.C."/>
            <person name="Singh A."/>
            <person name="Wilkins M.J."/>
            <person name="Karaoz U."/>
            <person name="Brodie E.L."/>
            <person name="Williams K.H."/>
            <person name="Hubbard S.S."/>
            <person name="Banfield J.F."/>
        </authorList>
    </citation>
    <scope>NUCLEOTIDE SEQUENCE [LARGE SCALE GENOMIC DNA]</scope>
</reference>
<feature type="transmembrane region" description="Helical" evidence="1">
    <location>
        <begin position="195"/>
        <end position="211"/>
    </location>
</feature>
<feature type="transmembrane region" description="Helical" evidence="1">
    <location>
        <begin position="333"/>
        <end position="350"/>
    </location>
</feature>
<evidence type="ECO:0008006" key="4">
    <source>
        <dbReference type="Google" id="ProtNLM"/>
    </source>
</evidence>
<feature type="transmembrane region" description="Helical" evidence="1">
    <location>
        <begin position="298"/>
        <end position="318"/>
    </location>
</feature>
<keyword evidence="1" id="KW-1133">Transmembrane helix</keyword>
<evidence type="ECO:0000313" key="2">
    <source>
        <dbReference type="EMBL" id="OGN27832.1"/>
    </source>
</evidence>